<gene>
    <name evidence="1" type="ORF">TNCV_658511</name>
</gene>
<reference evidence="1" key="1">
    <citation type="submission" date="2020-08" db="EMBL/GenBank/DDBJ databases">
        <title>Multicomponent nature underlies the extraordinary mechanical properties of spider dragline silk.</title>
        <authorList>
            <person name="Kono N."/>
            <person name="Nakamura H."/>
            <person name="Mori M."/>
            <person name="Yoshida Y."/>
            <person name="Ohtoshi R."/>
            <person name="Malay A.D."/>
            <person name="Moran D.A.P."/>
            <person name="Tomita M."/>
            <person name="Numata K."/>
            <person name="Arakawa K."/>
        </authorList>
    </citation>
    <scope>NUCLEOTIDE SEQUENCE</scope>
</reference>
<evidence type="ECO:0000313" key="1">
    <source>
        <dbReference type="EMBL" id="GFY17438.1"/>
    </source>
</evidence>
<organism evidence="1 2">
    <name type="scientific">Trichonephila clavipes</name>
    <name type="common">Golden silk orbweaver</name>
    <name type="synonym">Nephila clavipes</name>
    <dbReference type="NCBI Taxonomy" id="2585209"/>
    <lineage>
        <taxon>Eukaryota</taxon>
        <taxon>Metazoa</taxon>
        <taxon>Ecdysozoa</taxon>
        <taxon>Arthropoda</taxon>
        <taxon>Chelicerata</taxon>
        <taxon>Arachnida</taxon>
        <taxon>Araneae</taxon>
        <taxon>Araneomorphae</taxon>
        <taxon>Entelegynae</taxon>
        <taxon>Araneoidea</taxon>
        <taxon>Nephilidae</taxon>
        <taxon>Trichonephila</taxon>
    </lineage>
</organism>
<dbReference type="Proteomes" id="UP000887159">
    <property type="component" value="Unassembled WGS sequence"/>
</dbReference>
<dbReference type="EMBL" id="BMAU01021344">
    <property type="protein sequence ID" value="GFY17438.1"/>
    <property type="molecule type" value="Genomic_DNA"/>
</dbReference>
<evidence type="ECO:0000313" key="2">
    <source>
        <dbReference type="Proteomes" id="UP000887159"/>
    </source>
</evidence>
<name>A0A8X6VQA5_TRICX</name>
<accession>A0A8X6VQA5</accession>
<sequence length="174" mass="19908">MSTSSEVATEIQAACRRPAKYICAITRLDTPIPWYCPKCITSNSVRGGHRTGFRVLSSNGSMPYLADYVQEHRNARESNHTSLFLHPQEFSFTVFFSKTMDRAGTVLWAILCTNNDESDSVVLKRYFWSTLYKCLSKMDLRSLWSLHNHEYLTKLFCLIVPLPCFPVSGRPLLT</sequence>
<protein>
    <submittedName>
        <fullName evidence="1">Uncharacterized protein</fullName>
    </submittedName>
</protein>
<comment type="caution">
    <text evidence="1">The sequence shown here is derived from an EMBL/GenBank/DDBJ whole genome shotgun (WGS) entry which is preliminary data.</text>
</comment>
<proteinExistence type="predicted"/>
<keyword evidence="2" id="KW-1185">Reference proteome</keyword>
<dbReference type="AlphaFoldDB" id="A0A8X6VQA5"/>